<dbReference type="RefSeq" id="XP_045957099.1">
    <property type="nucleotide sequence ID" value="XM_046102986.1"/>
</dbReference>
<dbReference type="Proteomes" id="UP000758603">
    <property type="component" value="Unassembled WGS sequence"/>
</dbReference>
<dbReference type="EMBL" id="JAGPXC010000005">
    <property type="protein sequence ID" value="KAH6652822.1"/>
    <property type="molecule type" value="Genomic_DNA"/>
</dbReference>
<evidence type="ECO:0000259" key="1">
    <source>
        <dbReference type="Pfam" id="PF00107"/>
    </source>
</evidence>
<name>A0A9P8UIL4_9PEZI</name>
<evidence type="ECO:0000313" key="2">
    <source>
        <dbReference type="EMBL" id="KAH6652822.1"/>
    </source>
</evidence>
<reference evidence="2" key="1">
    <citation type="journal article" date="2021" name="Nat. Commun.">
        <title>Genetic determinants of endophytism in the Arabidopsis root mycobiome.</title>
        <authorList>
            <person name="Mesny F."/>
            <person name="Miyauchi S."/>
            <person name="Thiergart T."/>
            <person name="Pickel B."/>
            <person name="Atanasova L."/>
            <person name="Karlsson M."/>
            <person name="Huettel B."/>
            <person name="Barry K.W."/>
            <person name="Haridas S."/>
            <person name="Chen C."/>
            <person name="Bauer D."/>
            <person name="Andreopoulos W."/>
            <person name="Pangilinan J."/>
            <person name="LaButti K."/>
            <person name="Riley R."/>
            <person name="Lipzen A."/>
            <person name="Clum A."/>
            <person name="Drula E."/>
            <person name="Henrissat B."/>
            <person name="Kohler A."/>
            <person name="Grigoriev I.V."/>
            <person name="Martin F.M."/>
            <person name="Hacquard S."/>
        </authorList>
    </citation>
    <scope>NUCLEOTIDE SEQUENCE</scope>
    <source>
        <strain evidence="2">MPI-SDFR-AT-0073</strain>
    </source>
</reference>
<feature type="domain" description="Alcohol dehydrogenase-like C-terminal" evidence="1">
    <location>
        <begin position="54"/>
        <end position="101"/>
    </location>
</feature>
<dbReference type="Gene3D" id="3.40.50.720">
    <property type="entry name" value="NAD(P)-binding Rossmann-like Domain"/>
    <property type="match status" value="1"/>
</dbReference>
<sequence>MMMAYQEYLLVPRTEVVSISNEDPIMFAPLTNAAVTAYYAIHTALPKFKGEGDAAREEILALTHGRGIDVVIDFVGTATTLQLAAKVSRPQGRIVLVGMEGVTLNVGWGV</sequence>
<proteinExistence type="predicted"/>
<gene>
    <name evidence="2" type="ORF">BKA67DRAFT_567608</name>
</gene>
<comment type="caution">
    <text evidence="2">The sequence shown here is derived from an EMBL/GenBank/DDBJ whole genome shotgun (WGS) entry which is preliminary data.</text>
</comment>
<dbReference type="InterPro" id="IPR013149">
    <property type="entry name" value="ADH-like_C"/>
</dbReference>
<dbReference type="OrthoDB" id="1879366at2759"/>
<evidence type="ECO:0000313" key="3">
    <source>
        <dbReference type="Proteomes" id="UP000758603"/>
    </source>
</evidence>
<dbReference type="InterPro" id="IPR036291">
    <property type="entry name" value="NAD(P)-bd_dom_sf"/>
</dbReference>
<dbReference type="Pfam" id="PF00107">
    <property type="entry name" value="ADH_zinc_N"/>
    <property type="match status" value="1"/>
</dbReference>
<dbReference type="SUPFAM" id="SSF51735">
    <property type="entry name" value="NAD(P)-binding Rossmann-fold domains"/>
    <property type="match status" value="1"/>
</dbReference>
<protein>
    <recommendedName>
        <fullName evidence="1">Alcohol dehydrogenase-like C-terminal domain-containing protein</fullName>
    </recommendedName>
</protein>
<dbReference type="GeneID" id="70131878"/>
<organism evidence="2 3">
    <name type="scientific">Truncatella angustata</name>
    <dbReference type="NCBI Taxonomy" id="152316"/>
    <lineage>
        <taxon>Eukaryota</taxon>
        <taxon>Fungi</taxon>
        <taxon>Dikarya</taxon>
        <taxon>Ascomycota</taxon>
        <taxon>Pezizomycotina</taxon>
        <taxon>Sordariomycetes</taxon>
        <taxon>Xylariomycetidae</taxon>
        <taxon>Amphisphaeriales</taxon>
        <taxon>Sporocadaceae</taxon>
        <taxon>Truncatella</taxon>
    </lineage>
</organism>
<keyword evidence="3" id="KW-1185">Reference proteome</keyword>
<accession>A0A9P8UIL4</accession>
<dbReference type="AlphaFoldDB" id="A0A9P8UIL4"/>